<dbReference type="AlphaFoldDB" id="A0A9P4WGH6"/>
<comment type="subcellular location">
    <subcellularLocation>
        <location evidence="2">Nucleus</location>
    </subcellularLocation>
</comment>
<dbReference type="GO" id="GO:0005634">
    <property type="term" value="C:nucleus"/>
    <property type="evidence" value="ECO:0007669"/>
    <property type="project" value="UniProtKB-SubCell"/>
</dbReference>
<dbReference type="Gene3D" id="1.10.10.10">
    <property type="entry name" value="Winged helix-like DNA-binding domain superfamily/Winged helix DNA-binding domain"/>
    <property type="match status" value="1"/>
</dbReference>
<proteinExistence type="predicted"/>
<dbReference type="InterPro" id="IPR036390">
    <property type="entry name" value="WH_DNA-bd_sf"/>
</dbReference>
<organism evidence="5 6">
    <name type="scientific">Didymella heteroderae</name>
    <dbReference type="NCBI Taxonomy" id="1769908"/>
    <lineage>
        <taxon>Eukaryota</taxon>
        <taxon>Fungi</taxon>
        <taxon>Dikarya</taxon>
        <taxon>Ascomycota</taxon>
        <taxon>Pezizomycotina</taxon>
        <taxon>Dothideomycetes</taxon>
        <taxon>Pleosporomycetidae</taxon>
        <taxon>Pleosporales</taxon>
        <taxon>Pleosporineae</taxon>
        <taxon>Didymellaceae</taxon>
        <taxon>Didymella</taxon>
    </lineage>
</organism>
<keyword evidence="1 2" id="KW-0238">DNA-binding</keyword>
<gene>
    <name evidence="5" type="ORF">E8E12_001501</name>
</gene>
<sequence length="232" mass="27021">MATFEDIPFFFYDPNFHEAQNMFELRHHPTPGSIRPCSSSGSSGGGIGSLSRYPDDTSSFGVLPTTVCMRDLEYHWPIPPGDDGQGSELSMTELKNEVLYLHQRDENLISEPWKEAHEEEDAEVRLSYEGEIMKALMEKPGRSMSVTELYNWFERNSTIMGNRGTKTWQNSIRHTLSTKKQFKKLERLRKGAHRWTLVQGHNYEPIVRRKRRPKKVAWDLQEKQYELDISQL</sequence>
<dbReference type="InterPro" id="IPR036388">
    <property type="entry name" value="WH-like_DNA-bd_sf"/>
</dbReference>
<evidence type="ECO:0000256" key="3">
    <source>
        <dbReference type="SAM" id="MobiDB-lite"/>
    </source>
</evidence>
<feature type="compositionally biased region" description="Low complexity" evidence="3">
    <location>
        <begin position="31"/>
        <end position="41"/>
    </location>
</feature>
<accession>A0A9P4WGH6</accession>
<dbReference type="PROSITE" id="PS50039">
    <property type="entry name" value="FORK_HEAD_3"/>
    <property type="match status" value="1"/>
</dbReference>
<evidence type="ECO:0000259" key="4">
    <source>
        <dbReference type="PROSITE" id="PS50039"/>
    </source>
</evidence>
<dbReference type="GO" id="GO:0003700">
    <property type="term" value="F:DNA-binding transcription factor activity"/>
    <property type="evidence" value="ECO:0007669"/>
    <property type="project" value="InterPro"/>
</dbReference>
<dbReference type="InterPro" id="IPR030456">
    <property type="entry name" value="TF_fork_head_CS_2"/>
</dbReference>
<dbReference type="OrthoDB" id="5954824at2759"/>
<reference evidence="5" key="1">
    <citation type="submission" date="2019-04" db="EMBL/GenBank/DDBJ databases">
        <title>Sequencing of skin fungus with MAO and IRED activity.</title>
        <authorList>
            <person name="Marsaioli A.J."/>
            <person name="Bonatto J.M.C."/>
            <person name="Reis Junior O."/>
        </authorList>
    </citation>
    <scope>NUCLEOTIDE SEQUENCE</scope>
    <source>
        <strain evidence="5">28M1</strain>
    </source>
</reference>
<comment type="caution">
    <text evidence="5">The sequence shown here is derived from an EMBL/GenBank/DDBJ whole genome shotgun (WGS) entry which is preliminary data.</text>
</comment>
<keyword evidence="2" id="KW-0539">Nucleus</keyword>
<evidence type="ECO:0000256" key="1">
    <source>
        <dbReference type="ARBA" id="ARBA00023125"/>
    </source>
</evidence>
<feature type="region of interest" description="Disordered" evidence="3">
    <location>
        <begin position="30"/>
        <end position="52"/>
    </location>
</feature>
<dbReference type="GO" id="GO:0043565">
    <property type="term" value="F:sequence-specific DNA binding"/>
    <property type="evidence" value="ECO:0007669"/>
    <property type="project" value="InterPro"/>
</dbReference>
<protein>
    <recommendedName>
        <fullName evidence="4">Fork-head domain-containing protein</fullName>
    </recommendedName>
</protein>
<evidence type="ECO:0000313" key="5">
    <source>
        <dbReference type="EMBL" id="KAF3031708.1"/>
    </source>
</evidence>
<feature type="domain" description="Fork-head" evidence="4">
    <location>
        <begin position="123"/>
        <end position="232"/>
    </location>
</feature>
<dbReference type="SUPFAM" id="SSF46785">
    <property type="entry name" value="Winged helix' DNA-binding domain"/>
    <property type="match status" value="1"/>
</dbReference>
<dbReference type="Proteomes" id="UP000758155">
    <property type="component" value="Unassembled WGS sequence"/>
</dbReference>
<dbReference type="SMART" id="SM00339">
    <property type="entry name" value="FH"/>
    <property type="match status" value="1"/>
</dbReference>
<dbReference type="Pfam" id="PF00250">
    <property type="entry name" value="Forkhead"/>
    <property type="match status" value="1"/>
</dbReference>
<dbReference type="EMBL" id="SWKV01000127">
    <property type="protein sequence ID" value="KAF3031708.1"/>
    <property type="molecule type" value="Genomic_DNA"/>
</dbReference>
<evidence type="ECO:0000256" key="2">
    <source>
        <dbReference type="PROSITE-ProRule" id="PRU00089"/>
    </source>
</evidence>
<dbReference type="InterPro" id="IPR001766">
    <property type="entry name" value="Fork_head_dom"/>
</dbReference>
<dbReference type="PROSITE" id="PS00658">
    <property type="entry name" value="FORK_HEAD_2"/>
    <property type="match status" value="1"/>
</dbReference>
<evidence type="ECO:0000313" key="6">
    <source>
        <dbReference type="Proteomes" id="UP000758155"/>
    </source>
</evidence>
<feature type="DNA-binding region" description="Fork-head" evidence="2">
    <location>
        <begin position="123"/>
        <end position="232"/>
    </location>
</feature>
<name>A0A9P4WGH6_9PLEO</name>
<keyword evidence="6" id="KW-1185">Reference proteome</keyword>